<dbReference type="PRINTS" id="PR00454">
    <property type="entry name" value="ETSDOMAIN"/>
</dbReference>
<dbReference type="PANTHER" id="PTHR11849:SF15">
    <property type="entry name" value="ETS-RELATED TRANSCRIPTION FACTOR ELF-5"/>
    <property type="match status" value="1"/>
</dbReference>
<evidence type="ECO:0000313" key="6">
    <source>
        <dbReference type="Ensembl" id="ENSECRP00000001963.1"/>
    </source>
</evidence>
<dbReference type="OrthoDB" id="5961210at2759"/>
<gene>
    <name evidence="6" type="primary">ELF5</name>
</gene>
<proteinExistence type="inferred from homology"/>
<dbReference type="GO" id="GO:0005634">
    <property type="term" value="C:nucleus"/>
    <property type="evidence" value="ECO:0007669"/>
    <property type="project" value="UniProtKB-SubCell"/>
</dbReference>
<dbReference type="Proteomes" id="UP000694620">
    <property type="component" value="Chromosome 2"/>
</dbReference>
<evidence type="ECO:0000256" key="1">
    <source>
        <dbReference type="ARBA" id="ARBA00005562"/>
    </source>
</evidence>
<dbReference type="Gene3D" id="1.10.10.10">
    <property type="entry name" value="Winged helix-like DNA-binding domain superfamily/Winged helix DNA-binding domain"/>
    <property type="match status" value="1"/>
</dbReference>
<reference evidence="6" key="3">
    <citation type="submission" date="2025-09" db="UniProtKB">
        <authorList>
            <consortium name="Ensembl"/>
        </authorList>
    </citation>
    <scope>IDENTIFICATION</scope>
</reference>
<dbReference type="PROSITE" id="PS51433">
    <property type="entry name" value="PNT"/>
    <property type="match status" value="1"/>
</dbReference>
<keyword evidence="2 3" id="KW-0238">DNA-binding</keyword>
<comment type="subcellular location">
    <subcellularLocation>
        <location evidence="3">Nucleus</location>
    </subcellularLocation>
</comment>
<dbReference type="Ensembl" id="ENSECRT00000001989.1">
    <property type="protein sequence ID" value="ENSECRP00000001963.1"/>
    <property type="gene ID" value="ENSECRG00000001372.1"/>
</dbReference>
<dbReference type="PROSITE" id="PS00346">
    <property type="entry name" value="ETS_DOMAIN_2"/>
    <property type="match status" value="1"/>
</dbReference>
<dbReference type="InterPro" id="IPR046328">
    <property type="entry name" value="ETS_fam"/>
</dbReference>
<keyword evidence="3" id="KW-0539">Nucleus</keyword>
<dbReference type="InterPro" id="IPR003118">
    <property type="entry name" value="Pointed_dom"/>
</dbReference>
<dbReference type="Gene3D" id="1.10.150.50">
    <property type="entry name" value="Transcription Factor, Ets-1"/>
    <property type="match status" value="1"/>
</dbReference>
<reference evidence="6" key="2">
    <citation type="submission" date="2025-08" db="UniProtKB">
        <authorList>
            <consortium name="Ensembl"/>
        </authorList>
    </citation>
    <scope>IDENTIFICATION</scope>
</reference>
<evidence type="ECO:0000256" key="3">
    <source>
        <dbReference type="RuleBase" id="RU004019"/>
    </source>
</evidence>
<dbReference type="PROSITE" id="PS50061">
    <property type="entry name" value="ETS_DOMAIN_3"/>
    <property type="match status" value="1"/>
</dbReference>
<organism evidence="6 7">
    <name type="scientific">Erpetoichthys calabaricus</name>
    <name type="common">Rope fish</name>
    <name type="synonym">Calamoichthys calabaricus</name>
    <dbReference type="NCBI Taxonomy" id="27687"/>
    <lineage>
        <taxon>Eukaryota</taxon>
        <taxon>Metazoa</taxon>
        <taxon>Chordata</taxon>
        <taxon>Craniata</taxon>
        <taxon>Vertebrata</taxon>
        <taxon>Euteleostomi</taxon>
        <taxon>Actinopterygii</taxon>
        <taxon>Polypteriformes</taxon>
        <taxon>Polypteridae</taxon>
        <taxon>Erpetoichthys</taxon>
    </lineage>
</organism>
<name>A0A8C4RH26_ERPCA</name>
<accession>A0A8C4RH26</accession>
<protein>
    <submittedName>
        <fullName evidence="6">E74 like ETS transcription factor 5</fullName>
    </submittedName>
</protein>
<comment type="similarity">
    <text evidence="1 3">Belongs to the ETS family.</text>
</comment>
<keyword evidence="7" id="KW-1185">Reference proteome</keyword>
<evidence type="ECO:0000259" key="4">
    <source>
        <dbReference type="PROSITE" id="PS50061"/>
    </source>
</evidence>
<dbReference type="InterPro" id="IPR000418">
    <property type="entry name" value="Ets_dom"/>
</dbReference>
<dbReference type="Pfam" id="PF00178">
    <property type="entry name" value="Ets"/>
    <property type="match status" value="1"/>
</dbReference>
<dbReference type="InterPro" id="IPR036390">
    <property type="entry name" value="WH_DNA-bd_sf"/>
</dbReference>
<evidence type="ECO:0000313" key="7">
    <source>
        <dbReference type="Proteomes" id="UP000694620"/>
    </source>
</evidence>
<dbReference type="SUPFAM" id="SSF46785">
    <property type="entry name" value="Winged helix' DNA-binding domain"/>
    <property type="match status" value="1"/>
</dbReference>
<dbReference type="SMART" id="SM00413">
    <property type="entry name" value="ETS"/>
    <property type="match status" value="1"/>
</dbReference>
<evidence type="ECO:0000259" key="5">
    <source>
        <dbReference type="PROSITE" id="PS51433"/>
    </source>
</evidence>
<dbReference type="PANTHER" id="PTHR11849">
    <property type="entry name" value="ETS"/>
    <property type="match status" value="1"/>
</dbReference>
<dbReference type="GO" id="GO:0000981">
    <property type="term" value="F:DNA-binding transcription factor activity, RNA polymerase II-specific"/>
    <property type="evidence" value="ECO:0007669"/>
    <property type="project" value="TreeGrafter"/>
</dbReference>
<dbReference type="SUPFAM" id="SSF47769">
    <property type="entry name" value="SAM/Pointed domain"/>
    <property type="match status" value="1"/>
</dbReference>
<feature type="domain" description="ETS" evidence="4">
    <location>
        <begin position="158"/>
        <end position="237"/>
    </location>
</feature>
<dbReference type="Pfam" id="PF02198">
    <property type="entry name" value="SAM_PNT"/>
    <property type="match status" value="1"/>
</dbReference>
<dbReference type="GeneTree" id="ENSGT00940000160980"/>
<evidence type="ECO:0000256" key="2">
    <source>
        <dbReference type="ARBA" id="ARBA00023125"/>
    </source>
</evidence>
<dbReference type="InterPro" id="IPR036388">
    <property type="entry name" value="WH-like_DNA-bd_sf"/>
</dbReference>
<dbReference type="GO" id="GO:0043565">
    <property type="term" value="F:sequence-specific DNA binding"/>
    <property type="evidence" value="ECO:0007669"/>
    <property type="project" value="InterPro"/>
</dbReference>
<dbReference type="AlphaFoldDB" id="A0A8C4RH26"/>
<sequence length="251" mass="29967">MDISAADYSLSFYEFDTYTDFSGYGRTYMSMFKDPEASWDITPPHLWTKDQVWQWLQFCCDQYKLDAHSIPFQRFNMEGHELCSMSEDNFKENGIHGEQLFRILQAYRLNDFSTIQDLQDNFIHMDDYCGPERSVEPVMPRPCPKVPLEQRKNSTSNLQLWEFVRNLLLNPNQDILEWEDKESGIFRVLKSEKLAQRWGQAKRNGRMNYEKLSRALRHYYKTGILERVDRRLVYKFGKKAHGWREGQDKGQ</sequence>
<reference evidence="6" key="1">
    <citation type="submission" date="2021-06" db="EMBL/GenBank/DDBJ databases">
        <authorList>
            <consortium name="Wellcome Sanger Institute Data Sharing"/>
        </authorList>
    </citation>
    <scope>NUCLEOTIDE SEQUENCE [LARGE SCALE GENOMIC DNA]</scope>
</reference>
<dbReference type="GO" id="GO:0030154">
    <property type="term" value="P:cell differentiation"/>
    <property type="evidence" value="ECO:0007669"/>
    <property type="project" value="TreeGrafter"/>
</dbReference>
<dbReference type="InterPro" id="IPR013761">
    <property type="entry name" value="SAM/pointed_sf"/>
</dbReference>
<dbReference type="SMART" id="SM00251">
    <property type="entry name" value="SAM_PNT"/>
    <property type="match status" value="1"/>
</dbReference>
<feature type="domain" description="PNT" evidence="5">
    <location>
        <begin position="26"/>
        <end position="111"/>
    </location>
</feature>